<dbReference type="RefSeq" id="WP_380694575.1">
    <property type="nucleotide sequence ID" value="NZ_JBHRYR010000002.1"/>
</dbReference>
<accession>A0ABV7ZV62</accession>
<evidence type="ECO:0000256" key="2">
    <source>
        <dbReference type="ARBA" id="ARBA00024200"/>
    </source>
</evidence>
<evidence type="ECO:0000256" key="3">
    <source>
        <dbReference type="ARBA" id="ARBA00024247"/>
    </source>
</evidence>
<dbReference type="InterPro" id="IPR016155">
    <property type="entry name" value="Mopterin_synth/thiamin_S_b"/>
</dbReference>
<dbReference type="Proteomes" id="UP001595617">
    <property type="component" value="Unassembled WGS sequence"/>
</dbReference>
<proteinExistence type="inferred from homology"/>
<comment type="caution">
    <text evidence="4">The sequence shown here is derived from an EMBL/GenBank/DDBJ whole genome shotgun (WGS) entry which is preliminary data.</text>
</comment>
<dbReference type="NCBIfam" id="TIGR01682">
    <property type="entry name" value="moaD"/>
    <property type="match status" value="1"/>
</dbReference>
<dbReference type="InterPro" id="IPR003749">
    <property type="entry name" value="ThiS/MoaD-like"/>
</dbReference>
<name>A0ABV7ZV62_9GAMM</name>
<protein>
    <recommendedName>
        <fullName evidence="3">Molybdopterin synthase sulfur carrier subunit</fullName>
    </recommendedName>
</protein>
<gene>
    <name evidence="4" type="primary">moaD</name>
    <name evidence="4" type="ORF">ACFOOG_06310</name>
</gene>
<dbReference type="Gene3D" id="3.10.20.30">
    <property type="match status" value="1"/>
</dbReference>
<evidence type="ECO:0000313" key="4">
    <source>
        <dbReference type="EMBL" id="MFC3852443.1"/>
    </source>
</evidence>
<dbReference type="EMBL" id="JBHRYR010000002">
    <property type="protein sequence ID" value="MFC3852443.1"/>
    <property type="molecule type" value="Genomic_DNA"/>
</dbReference>
<keyword evidence="1" id="KW-0547">Nucleotide-binding</keyword>
<evidence type="ECO:0000256" key="1">
    <source>
        <dbReference type="ARBA" id="ARBA00022741"/>
    </source>
</evidence>
<dbReference type="PANTHER" id="PTHR33359:SF1">
    <property type="entry name" value="MOLYBDOPTERIN SYNTHASE SULFUR CARRIER SUBUNIT"/>
    <property type="match status" value="1"/>
</dbReference>
<dbReference type="SUPFAM" id="SSF54285">
    <property type="entry name" value="MoaD/ThiS"/>
    <property type="match status" value="1"/>
</dbReference>
<evidence type="ECO:0000313" key="5">
    <source>
        <dbReference type="Proteomes" id="UP001595617"/>
    </source>
</evidence>
<dbReference type="Pfam" id="PF02597">
    <property type="entry name" value="ThiS"/>
    <property type="match status" value="1"/>
</dbReference>
<dbReference type="InterPro" id="IPR044672">
    <property type="entry name" value="MOCS2A"/>
</dbReference>
<sequence>MNSVRILFFARLRETLPQAELEWPWASPGSVGDLKAQLRAQGDAWAALDGNILCAVNQTMVKLDAIVQPGDEVAFFPPVTGG</sequence>
<comment type="similarity">
    <text evidence="2">Belongs to the MoaD family.</text>
</comment>
<keyword evidence="5" id="KW-1185">Reference proteome</keyword>
<dbReference type="InterPro" id="IPR012675">
    <property type="entry name" value="Beta-grasp_dom_sf"/>
</dbReference>
<organism evidence="4 5">
    <name type="scientific">Saccharospirillum mangrovi</name>
    <dbReference type="NCBI Taxonomy" id="2161747"/>
    <lineage>
        <taxon>Bacteria</taxon>
        <taxon>Pseudomonadati</taxon>
        <taxon>Pseudomonadota</taxon>
        <taxon>Gammaproteobacteria</taxon>
        <taxon>Oceanospirillales</taxon>
        <taxon>Saccharospirillaceae</taxon>
        <taxon>Saccharospirillum</taxon>
    </lineage>
</organism>
<reference evidence="5" key="1">
    <citation type="journal article" date="2019" name="Int. J. Syst. Evol. Microbiol.">
        <title>The Global Catalogue of Microorganisms (GCM) 10K type strain sequencing project: providing services to taxonomists for standard genome sequencing and annotation.</title>
        <authorList>
            <consortium name="The Broad Institute Genomics Platform"/>
            <consortium name="The Broad Institute Genome Sequencing Center for Infectious Disease"/>
            <person name="Wu L."/>
            <person name="Ma J."/>
        </authorList>
    </citation>
    <scope>NUCLEOTIDE SEQUENCE [LARGE SCALE GENOMIC DNA]</scope>
    <source>
        <strain evidence="5">IBRC 10765</strain>
    </source>
</reference>
<dbReference type="CDD" id="cd00754">
    <property type="entry name" value="Ubl_MoaD"/>
    <property type="match status" value="1"/>
</dbReference>
<dbReference type="PANTHER" id="PTHR33359">
    <property type="entry name" value="MOLYBDOPTERIN SYNTHASE SULFUR CARRIER SUBUNIT"/>
    <property type="match status" value="1"/>
</dbReference>